<dbReference type="InterPro" id="IPR001789">
    <property type="entry name" value="Sig_transdc_resp-reg_receiver"/>
</dbReference>
<sequence>MKSSPSQHALRVFLVEDALAIRARMAARLGAIEGVEIVGEAEEPEAAFAAIGACAADIVVLDLRLAGGTGLALLQRLAQRNSPVVTMVLTNHSGAWFRQACLTNGARYFFDKTSEFDLACHTIQRLAHAHCARDLYHLGAHHV</sequence>
<evidence type="ECO:0000259" key="3">
    <source>
        <dbReference type="PROSITE" id="PS50110"/>
    </source>
</evidence>
<dbReference type="GO" id="GO:0003677">
    <property type="term" value="F:DNA binding"/>
    <property type="evidence" value="ECO:0007669"/>
    <property type="project" value="UniProtKB-KW"/>
</dbReference>
<evidence type="ECO:0000256" key="2">
    <source>
        <dbReference type="PROSITE-ProRule" id="PRU00169"/>
    </source>
</evidence>
<accession>A0A329BQ48</accession>
<dbReference type="SUPFAM" id="SSF52172">
    <property type="entry name" value="CheY-like"/>
    <property type="match status" value="1"/>
</dbReference>
<dbReference type="InterPro" id="IPR011006">
    <property type="entry name" value="CheY-like_superfamily"/>
</dbReference>
<dbReference type="InterPro" id="IPR039420">
    <property type="entry name" value="WalR-like"/>
</dbReference>
<evidence type="ECO:0000256" key="1">
    <source>
        <dbReference type="ARBA" id="ARBA00023125"/>
    </source>
</evidence>
<dbReference type="OrthoDB" id="9152510at2"/>
<protein>
    <submittedName>
        <fullName evidence="4">Response regulator receiver domain-containing protein</fullName>
    </submittedName>
</protein>
<dbReference type="Gene3D" id="3.40.50.2300">
    <property type="match status" value="1"/>
</dbReference>
<feature type="modified residue" description="4-aspartylphosphate" evidence="2">
    <location>
        <position position="62"/>
    </location>
</feature>
<dbReference type="Proteomes" id="UP000248918">
    <property type="component" value="Unassembled WGS sequence"/>
</dbReference>
<keyword evidence="1" id="KW-0238">DNA-binding</keyword>
<dbReference type="GO" id="GO:0000160">
    <property type="term" value="P:phosphorelay signal transduction system"/>
    <property type="evidence" value="ECO:0007669"/>
    <property type="project" value="InterPro"/>
</dbReference>
<dbReference type="SMART" id="SM00448">
    <property type="entry name" value="REC"/>
    <property type="match status" value="1"/>
</dbReference>
<comment type="caution">
    <text evidence="4">The sequence shown here is derived from an EMBL/GenBank/DDBJ whole genome shotgun (WGS) entry which is preliminary data.</text>
</comment>
<keyword evidence="2" id="KW-0597">Phosphoprotein</keyword>
<feature type="domain" description="Response regulatory" evidence="3">
    <location>
        <begin position="11"/>
        <end position="127"/>
    </location>
</feature>
<dbReference type="PANTHER" id="PTHR43214:SF44">
    <property type="entry name" value="TWO-COMPONENT RESPONSE REGULATOR"/>
    <property type="match status" value="1"/>
</dbReference>
<evidence type="ECO:0000313" key="5">
    <source>
        <dbReference type="Proteomes" id="UP000248918"/>
    </source>
</evidence>
<dbReference type="RefSeq" id="WP_111934962.1">
    <property type="nucleotide sequence ID" value="NZ_CADFFP010000032.1"/>
</dbReference>
<dbReference type="PROSITE" id="PS50110">
    <property type="entry name" value="RESPONSE_REGULATORY"/>
    <property type="match status" value="1"/>
</dbReference>
<dbReference type="PANTHER" id="PTHR43214">
    <property type="entry name" value="TWO-COMPONENT RESPONSE REGULATOR"/>
    <property type="match status" value="1"/>
</dbReference>
<dbReference type="Pfam" id="PF00072">
    <property type="entry name" value="Response_reg"/>
    <property type="match status" value="1"/>
</dbReference>
<dbReference type="AlphaFoldDB" id="A0A329BQ48"/>
<proteinExistence type="predicted"/>
<reference evidence="4 5" key="1">
    <citation type="submission" date="2018-06" db="EMBL/GenBank/DDBJ databases">
        <title>Genomic Encyclopedia of Type Strains, Phase III (KMG-III): the genomes of soil and plant-associated and newly described type strains.</title>
        <authorList>
            <person name="Whitman W."/>
        </authorList>
    </citation>
    <scope>NUCLEOTIDE SEQUENCE [LARGE SCALE GENOMIC DNA]</scope>
    <source>
        <strain evidence="4 5">LMG 23644</strain>
    </source>
</reference>
<evidence type="ECO:0000313" key="4">
    <source>
        <dbReference type="EMBL" id="RAS21094.1"/>
    </source>
</evidence>
<name>A0A329BQ48_9BURK</name>
<organism evidence="4 5">
    <name type="scientific">Paraburkholderia bryophila</name>
    <dbReference type="NCBI Taxonomy" id="420952"/>
    <lineage>
        <taxon>Bacteria</taxon>
        <taxon>Pseudomonadati</taxon>
        <taxon>Pseudomonadota</taxon>
        <taxon>Betaproteobacteria</taxon>
        <taxon>Burkholderiales</taxon>
        <taxon>Burkholderiaceae</taxon>
        <taxon>Paraburkholderia</taxon>
    </lineage>
</organism>
<gene>
    <name evidence="4" type="ORF">BX591_13154</name>
</gene>
<dbReference type="EMBL" id="QLTK01000031">
    <property type="protein sequence ID" value="RAS21094.1"/>
    <property type="molecule type" value="Genomic_DNA"/>
</dbReference>